<dbReference type="AlphaFoldDB" id="A0A261FT27"/>
<dbReference type="InterPro" id="IPR036465">
    <property type="entry name" value="vWFA_dom_sf"/>
</dbReference>
<dbReference type="GO" id="GO:0005975">
    <property type="term" value="P:carbohydrate metabolic process"/>
    <property type="evidence" value="ECO:0007669"/>
    <property type="project" value="UniProtKB-ARBA"/>
</dbReference>
<feature type="transmembrane region" description="Helical" evidence="2">
    <location>
        <begin position="824"/>
        <end position="845"/>
    </location>
</feature>
<dbReference type="PROSITE" id="PS50234">
    <property type="entry name" value="VWFA"/>
    <property type="match status" value="1"/>
</dbReference>
<evidence type="ECO:0000256" key="1">
    <source>
        <dbReference type="SAM" id="MobiDB-lite"/>
    </source>
</evidence>
<dbReference type="InterPro" id="IPR013783">
    <property type="entry name" value="Ig-like_fold"/>
</dbReference>
<protein>
    <submittedName>
        <fullName evidence="4">Prespore-cell-inducing factor</fullName>
    </submittedName>
</protein>
<dbReference type="Pfam" id="PF13519">
    <property type="entry name" value="VWA_2"/>
    <property type="match status" value="1"/>
</dbReference>
<dbReference type="InterPro" id="IPR055384">
    <property type="entry name" value="DUF7604"/>
</dbReference>
<accession>A0A261FT27</accession>
<organism evidence="4 5">
    <name type="scientific">Bifidobacterium lemurum</name>
    <dbReference type="NCBI Taxonomy" id="1603886"/>
    <lineage>
        <taxon>Bacteria</taxon>
        <taxon>Bacillati</taxon>
        <taxon>Actinomycetota</taxon>
        <taxon>Actinomycetes</taxon>
        <taxon>Bifidobacteriales</taxon>
        <taxon>Bifidobacteriaceae</taxon>
        <taxon>Bifidobacterium</taxon>
    </lineage>
</organism>
<dbReference type="CDD" id="cd00198">
    <property type="entry name" value="vWFA"/>
    <property type="match status" value="1"/>
</dbReference>
<evidence type="ECO:0000256" key="2">
    <source>
        <dbReference type="SAM" id="Phobius"/>
    </source>
</evidence>
<dbReference type="SMART" id="SM00327">
    <property type="entry name" value="VWA"/>
    <property type="match status" value="1"/>
</dbReference>
<dbReference type="Proteomes" id="UP000216352">
    <property type="component" value="Unassembled WGS sequence"/>
</dbReference>
<keyword evidence="2" id="KW-0472">Membrane</keyword>
<feature type="region of interest" description="Disordered" evidence="1">
    <location>
        <begin position="70"/>
        <end position="121"/>
    </location>
</feature>
<dbReference type="Pfam" id="PF19403">
    <property type="entry name" value="SpaA_2"/>
    <property type="match status" value="1"/>
</dbReference>
<dbReference type="Pfam" id="PF24558">
    <property type="entry name" value="DUF7604"/>
    <property type="match status" value="1"/>
</dbReference>
<name>A0A261FT27_9BIFI</name>
<dbReference type="STRING" id="1603886.GCA_001895165_02107"/>
<keyword evidence="2" id="KW-0812">Transmembrane</keyword>
<feature type="domain" description="VWFA" evidence="3">
    <location>
        <begin position="163"/>
        <end position="394"/>
    </location>
</feature>
<dbReference type="InterPro" id="IPR041033">
    <property type="entry name" value="SpaA_PFL_dom_1"/>
</dbReference>
<dbReference type="Pfam" id="PF17802">
    <property type="entry name" value="SpaA"/>
    <property type="match status" value="1"/>
</dbReference>
<dbReference type="SUPFAM" id="SSF53300">
    <property type="entry name" value="vWA-like"/>
    <property type="match status" value="1"/>
</dbReference>
<gene>
    <name evidence="4" type="ORF">BLEM_1245</name>
</gene>
<reference evidence="4 5" key="1">
    <citation type="journal article" date="2017" name="BMC Genomics">
        <title>Comparative genomic and phylogenomic analyses of the Bifidobacteriaceae family.</title>
        <authorList>
            <person name="Lugli G.A."/>
            <person name="Milani C."/>
            <person name="Turroni F."/>
            <person name="Duranti S."/>
            <person name="Mancabelli L."/>
            <person name="Mangifesta M."/>
            <person name="Ferrario C."/>
            <person name="Modesto M."/>
            <person name="Mattarelli P."/>
            <person name="Jiri K."/>
            <person name="van Sinderen D."/>
            <person name="Ventura M."/>
        </authorList>
    </citation>
    <scope>NUCLEOTIDE SEQUENCE [LARGE SCALE GENOMIC DNA]</scope>
    <source>
        <strain evidence="4 5">DSM 28807</strain>
    </source>
</reference>
<dbReference type="Gene3D" id="2.60.40.10">
    <property type="entry name" value="Immunoglobulins"/>
    <property type="match status" value="1"/>
</dbReference>
<feature type="compositionally biased region" description="Low complexity" evidence="1">
    <location>
        <begin position="70"/>
        <end position="85"/>
    </location>
</feature>
<evidence type="ECO:0000313" key="5">
    <source>
        <dbReference type="Proteomes" id="UP000216352"/>
    </source>
</evidence>
<keyword evidence="2" id="KW-1133">Transmembrane helix</keyword>
<sequence length="852" mass="89948">MGVPWLMGAWVHPSAAGCVVFDGEERNKDMGRIRELLARIAGAGLNKAMALVAALAMVVSVVGVGTAVAEESSSSGQSGTAQTAETNDETTKTDEELAAEADDIRPAESTDDGVAAASDDDVDLEAPAHRKYIKDNGDGTYWLSLDVTGASRASTEQNYQAADVVLVMDTSGSMNDCVAYDRRGNCTQRRWGIATSAASALANQLLTDANAALPTNQQVQMAVVDFDTTSKVMDLSSRWGAQSWTTSASAVTSSFDDMSASGGTNWEAGLSDANSLNSSRAGVKKYIIFLSDGSPTFRNSSMGVRCPNGWNSECNYYGSDGVYGTGSSDDSGYNYNAAVNEANSRNGAELYVVSTGSGANDDMSRFANDVNGTFFDGTDEEKLTAAFDSIIEEITRQSTYRDVLVKDTLSQYAVATDSQGGTGYLVESSAYDADGGDVSQTDPAARSMSVEYNQETKELSMVFPEGTTLSPNVTYVARILIKPSDDAYDYFIANSGSYPNTGDANTDAEGNTTSSNQAGFYANATNGNGDTSATVYYKVVTTVDGEEHVGEEQSALYDRPVIQVKVPSLTLSKSVDSTYAGDYGAQPANWTLSALKNSGAYGINPTTPSGDVSTDGFVSTQSVSKTLLAPGIYTLSEAEDESTGYQYFNGYTAGRWKCVDADGDTVTVSTSGSSGAQTVNLKSGDDVTCTVTNTALPGAIFWKKVDQRDQTKLLEGSQWTLSGDIEGFEELNIVDDGENDQSSDTAGELSVDGLVWGEYTLTETKAPTGYRTPTGDDAEHAVSVLPSNGIEDDGRFVIDVGSIVNKRTEVSSLPLTGGMSERDWLIGGAGLGMLALLLIGGVGIWRGRQRLL</sequence>
<evidence type="ECO:0000313" key="4">
    <source>
        <dbReference type="EMBL" id="OZG61936.1"/>
    </source>
</evidence>
<dbReference type="InterPro" id="IPR002035">
    <property type="entry name" value="VWF_A"/>
</dbReference>
<dbReference type="Gene3D" id="3.40.50.410">
    <property type="entry name" value="von Willebrand factor, type A domain"/>
    <property type="match status" value="1"/>
</dbReference>
<proteinExistence type="predicted"/>
<dbReference type="InterPro" id="IPR045826">
    <property type="entry name" value="SpaA_PFL_dom_2"/>
</dbReference>
<keyword evidence="5" id="KW-1185">Reference proteome</keyword>
<dbReference type="EMBL" id="MWWX01000007">
    <property type="protein sequence ID" value="OZG61936.1"/>
    <property type="molecule type" value="Genomic_DNA"/>
</dbReference>
<comment type="caution">
    <text evidence="4">The sequence shown here is derived from an EMBL/GenBank/DDBJ whole genome shotgun (WGS) entry which is preliminary data.</text>
</comment>
<evidence type="ECO:0000259" key="3">
    <source>
        <dbReference type="PROSITE" id="PS50234"/>
    </source>
</evidence>